<evidence type="ECO:0000256" key="3">
    <source>
        <dbReference type="ARBA" id="ARBA00022692"/>
    </source>
</evidence>
<feature type="transmembrane region" description="Helical" evidence="7">
    <location>
        <begin position="191"/>
        <end position="211"/>
    </location>
</feature>
<evidence type="ECO:0000313" key="9">
    <source>
        <dbReference type="EMBL" id="PTW45282.1"/>
    </source>
</evidence>
<protein>
    <submittedName>
        <fullName evidence="9">Drug/metabolite transporter (DMT)-like permease</fullName>
    </submittedName>
</protein>
<dbReference type="AlphaFoldDB" id="A0A8E2VJ89"/>
<comment type="similarity">
    <text evidence="2">Belongs to the drug/metabolite transporter (DMT) superfamily. 10 TMS drug/metabolite exporter (DME) (TC 2.A.7.3) family.</text>
</comment>
<keyword evidence="3 7" id="KW-0812">Transmembrane</keyword>
<feature type="compositionally biased region" description="Basic and acidic residues" evidence="6">
    <location>
        <begin position="18"/>
        <end position="27"/>
    </location>
</feature>
<feature type="transmembrane region" description="Helical" evidence="7">
    <location>
        <begin position="120"/>
        <end position="138"/>
    </location>
</feature>
<sequence>MRTWRDAGVAKPAATPDHGPRPKEGAGKRHRSGLQEGPSVKTIVADHRQNLLGGACMIGSMAGFAVEDTLIKAASETLPPGQILMLFGLGGALLFAGLTRLGGQRLVSADAVSRPMLLRVLFEVAGRLFYVLALALIPLSTATVILQATPLLVVAGAAVLFGERVGWRRWAAILLGMTGVLVIVKPGTDEFSLLSVLAVLGMIGFAGRDLASRAAPRSLSTSILGVYGFLAALAAGAIFSLLQGTRFILPDPEAAMCLLGAVLVGVAAYGLLMRAMRTGDVSAVTPFRYTRLLFGIGLGVALFGERPGAATLVGSALILVSGLFILWRGTGTAKPR</sequence>
<dbReference type="Pfam" id="PF00892">
    <property type="entry name" value="EamA"/>
    <property type="match status" value="2"/>
</dbReference>
<dbReference type="Proteomes" id="UP000244037">
    <property type="component" value="Unassembled WGS sequence"/>
</dbReference>
<feature type="transmembrane region" description="Helical" evidence="7">
    <location>
        <begin position="83"/>
        <end position="99"/>
    </location>
</feature>
<gene>
    <name evidence="9" type="ORF">C8N38_11496</name>
</gene>
<feature type="transmembrane region" description="Helical" evidence="7">
    <location>
        <begin position="254"/>
        <end position="272"/>
    </location>
</feature>
<feature type="domain" description="EamA" evidence="8">
    <location>
        <begin position="54"/>
        <end position="184"/>
    </location>
</feature>
<dbReference type="SUPFAM" id="SSF103481">
    <property type="entry name" value="Multidrug resistance efflux transporter EmrE"/>
    <property type="match status" value="2"/>
</dbReference>
<evidence type="ECO:0000256" key="5">
    <source>
        <dbReference type="ARBA" id="ARBA00023136"/>
    </source>
</evidence>
<evidence type="ECO:0000256" key="7">
    <source>
        <dbReference type="SAM" id="Phobius"/>
    </source>
</evidence>
<name>A0A8E2VJ89_9RHOB</name>
<feature type="region of interest" description="Disordered" evidence="6">
    <location>
        <begin position="1"/>
        <end position="38"/>
    </location>
</feature>
<evidence type="ECO:0000313" key="10">
    <source>
        <dbReference type="Proteomes" id="UP000244037"/>
    </source>
</evidence>
<dbReference type="InterPro" id="IPR000620">
    <property type="entry name" value="EamA_dom"/>
</dbReference>
<evidence type="ECO:0000256" key="6">
    <source>
        <dbReference type="SAM" id="MobiDB-lite"/>
    </source>
</evidence>
<reference evidence="9 10" key="1">
    <citation type="submission" date="2018-04" db="EMBL/GenBank/DDBJ databases">
        <title>Genomic Encyclopedia of Archaeal and Bacterial Type Strains, Phase II (KMG-II): from individual species to whole genera.</title>
        <authorList>
            <person name="Goeker M."/>
        </authorList>
    </citation>
    <scope>NUCLEOTIDE SEQUENCE [LARGE SCALE GENOMIC DNA]</scope>
    <source>
        <strain evidence="9 10">DSM 19783</strain>
    </source>
</reference>
<evidence type="ECO:0000256" key="2">
    <source>
        <dbReference type="ARBA" id="ARBA00009853"/>
    </source>
</evidence>
<keyword evidence="4 7" id="KW-1133">Transmembrane helix</keyword>
<dbReference type="Gene3D" id="1.10.3730.20">
    <property type="match status" value="1"/>
</dbReference>
<evidence type="ECO:0000256" key="4">
    <source>
        <dbReference type="ARBA" id="ARBA00022989"/>
    </source>
</evidence>
<keyword evidence="10" id="KW-1185">Reference proteome</keyword>
<evidence type="ECO:0000259" key="8">
    <source>
        <dbReference type="Pfam" id="PF00892"/>
    </source>
</evidence>
<feature type="domain" description="EamA" evidence="8">
    <location>
        <begin position="196"/>
        <end position="326"/>
    </location>
</feature>
<proteinExistence type="inferred from homology"/>
<organism evidence="9 10">
    <name type="scientific">Rhodovulum kholense</name>
    <dbReference type="NCBI Taxonomy" id="453584"/>
    <lineage>
        <taxon>Bacteria</taxon>
        <taxon>Pseudomonadati</taxon>
        <taxon>Pseudomonadota</taxon>
        <taxon>Alphaproteobacteria</taxon>
        <taxon>Rhodobacterales</taxon>
        <taxon>Paracoccaceae</taxon>
        <taxon>Rhodovulum</taxon>
    </lineage>
</organism>
<dbReference type="InterPro" id="IPR037185">
    <property type="entry name" value="EmrE-like"/>
</dbReference>
<feature type="transmembrane region" description="Helical" evidence="7">
    <location>
        <begin position="51"/>
        <end position="71"/>
    </location>
</feature>
<dbReference type="EMBL" id="QAYC01000014">
    <property type="protein sequence ID" value="PTW45282.1"/>
    <property type="molecule type" value="Genomic_DNA"/>
</dbReference>
<accession>A0A8E2VJ89</accession>
<comment type="subcellular location">
    <subcellularLocation>
        <location evidence="1">Membrane</location>
        <topology evidence="1">Multi-pass membrane protein</topology>
    </subcellularLocation>
</comment>
<evidence type="ECO:0000256" key="1">
    <source>
        <dbReference type="ARBA" id="ARBA00004141"/>
    </source>
</evidence>
<dbReference type="PANTHER" id="PTHR22911:SF6">
    <property type="entry name" value="SOLUTE CARRIER FAMILY 35 MEMBER G1"/>
    <property type="match status" value="1"/>
</dbReference>
<feature type="transmembrane region" description="Helical" evidence="7">
    <location>
        <begin position="223"/>
        <end position="242"/>
    </location>
</feature>
<feature type="transmembrane region" description="Helical" evidence="7">
    <location>
        <begin position="169"/>
        <end position="185"/>
    </location>
</feature>
<dbReference type="PANTHER" id="PTHR22911">
    <property type="entry name" value="ACYL-MALONYL CONDENSING ENZYME-RELATED"/>
    <property type="match status" value="1"/>
</dbReference>
<dbReference type="GO" id="GO:0016020">
    <property type="term" value="C:membrane"/>
    <property type="evidence" value="ECO:0007669"/>
    <property type="project" value="UniProtKB-SubCell"/>
</dbReference>
<keyword evidence="5 7" id="KW-0472">Membrane</keyword>
<comment type="caution">
    <text evidence="9">The sequence shown here is derived from an EMBL/GenBank/DDBJ whole genome shotgun (WGS) entry which is preliminary data.</text>
</comment>
<feature type="transmembrane region" description="Helical" evidence="7">
    <location>
        <begin position="309"/>
        <end position="327"/>
    </location>
</feature>